<sequence>MAESLSNALDHLSLSHHETLPVELWLLLVEHLDQPSAASLSLTSHFSRTAALPRLFRRIAIQICRINHVRGLARLKDRLAFYTSSKIIGLVQDMAVFGGPANRMDEMHTIFAAMERFPHLQTLFIRYVRLRAAFVPAIVAASRRTRGFSLSLVACAVDSDVAGVLEVDSFCLTTDMQGEPPSAHAQRWTQLLSPTALRILDVAQPRTTQDFLYELLRVQAPVFLRVQRLSLCAEALLVESGAAIARAFPGLVALELVPRETYGAYRLNAHWALPTDGLPYLVEYHGPSIFTETICAGGRSLSHLKLYNDARNAQIPSVPTHTAATLTSLHLDVALSLSTLIESLSTFTALRALRVTIPFINSPSASAWTALPQALADTLLTLQLPPTLEAFFLSMYIRLPPRATISYALAQLGLAIRSMGQRHADLRLRRLNVLLFPPQGLFGHYRWTAAQGPTATASDVLVTQTFAYHDGGYWGRRLSPFVGWKRNRERPTAQESVEARVDDEWEALVCG</sequence>
<protein>
    <recommendedName>
        <fullName evidence="3">F-box domain-containing protein</fullName>
    </recommendedName>
</protein>
<evidence type="ECO:0008006" key="3">
    <source>
        <dbReference type="Google" id="ProtNLM"/>
    </source>
</evidence>
<name>A0ABQ0L806_MYCCL</name>
<dbReference type="Proteomes" id="UP000815677">
    <property type="component" value="Unassembled WGS sequence"/>
</dbReference>
<organism evidence="1 2">
    <name type="scientific">Mycena chlorophos</name>
    <name type="common">Agaric fungus</name>
    <name type="synonym">Agaricus chlorophos</name>
    <dbReference type="NCBI Taxonomy" id="658473"/>
    <lineage>
        <taxon>Eukaryota</taxon>
        <taxon>Fungi</taxon>
        <taxon>Dikarya</taxon>
        <taxon>Basidiomycota</taxon>
        <taxon>Agaricomycotina</taxon>
        <taxon>Agaricomycetes</taxon>
        <taxon>Agaricomycetidae</taxon>
        <taxon>Agaricales</taxon>
        <taxon>Marasmiineae</taxon>
        <taxon>Mycenaceae</taxon>
        <taxon>Mycena</taxon>
    </lineage>
</organism>
<keyword evidence="2" id="KW-1185">Reference proteome</keyword>
<dbReference type="EMBL" id="DF843160">
    <property type="protein sequence ID" value="GAT47085.1"/>
    <property type="molecule type" value="Genomic_DNA"/>
</dbReference>
<accession>A0ABQ0L806</accession>
<evidence type="ECO:0000313" key="1">
    <source>
        <dbReference type="EMBL" id="GAT47085.1"/>
    </source>
</evidence>
<evidence type="ECO:0000313" key="2">
    <source>
        <dbReference type="Proteomes" id="UP000815677"/>
    </source>
</evidence>
<reference evidence="1" key="1">
    <citation type="submission" date="2014-09" db="EMBL/GenBank/DDBJ databases">
        <title>Genome sequence of the luminous mushroom Mycena chlorophos for searching fungal bioluminescence genes.</title>
        <authorList>
            <person name="Tanaka Y."/>
            <person name="Kasuga D."/>
            <person name="Oba Y."/>
            <person name="Hase S."/>
            <person name="Sato K."/>
            <person name="Oba Y."/>
            <person name="Sakakibara Y."/>
        </authorList>
    </citation>
    <scope>NUCLEOTIDE SEQUENCE</scope>
</reference>
<proteinExistence type="predicted"/>
<gene>
    <name evidence="1" type="ORF">MCHLO_04569</name>
</gene>